<proteinExistence type="predicted"/>
<evidence type="ECO:0000313" key="1">
    <source>
        <dbReference type="EMBL" id="KAK4523524.1"/>
    </source>
</evidence>
<evidence type="ECO:0000313" key="2">
    <source>
        <dbReference type="Proteomes" id="UP001300502"/>
    </source>
</evidence>
<comment type="caution">
    <text evidence="1">The sequence shown here is derived from an EMBL/GenBank/DDBJ whole genome shotgun (WGS) entry which is preliminary data.</text>
</comment>
<keyword evidence="2" id="KW-1185">Reference proteome</keyword>
<sequence length="278" mass="32079">MNSHGIFLPNKDNSYGPDILVRVSVPIDDGSSSPDVSYSSLTEMLMETSSKKRRVYLISITLKYYHSSSVNVDMIKEEVDKFLVPVSSQLELEKDDKWAIQLVVSTSYIYYEECFERSDLRLLHLMTRAIPALTRKNLKDFLDQQVYEQLQKVSSDTENVLNKLDPLAKLLGQLLTSDFFKENMLSTAIDRDEMEVENMRKERIPSVKSFDWNTFLREHCGFSDEEVSYCLPKIKKVPSDMLAGITLDILQELGIDKFTLRLKIRIAIKAYLSKRAHN</sequence>
<gene>
    <name evidence="1" type="ORF">GAYE_PCTG69G1420</name>
</gene>
<dbReference type="AlphaFoldDB" id="A0AAV9I852"/>
<dbReference type="Proteomes" id="UP001300502">
    <property type="component" value="Unassembled WGS sequence"/>
</dbReference>
<name>A0AAV9I852_9RHOD</name>
<protein>
    <submittedName>
        <fullName evidence="1">Uncharacterized protein</fullName>
    </submittedName>
</protein>
<reference evidence="1 2" key="1">
    <citation type="submission" date="2022-07" db="EMBL/GenBank/DDBJ databases">
        <title>Genome-wide signatures of adaptation to extreme environments.</title>
        <authorList>
            <person name="Cho C.H."/>
            <person name="Yoon H.S."/>
        </authorList>
    </citation>
    <scope>NUCLEOTIDE SEQUENCE [LARGE SCALE GENOMIC DNA]</scope>
    <source>
        <strain evidence="1 2">108.79 E11</strain>
    </source>
</reference>
<dbReference type="EMBL" id="JANCYU010000016">
    <property type="protein sequence ID" value="KAK4523524.1"/>
    <property type="molecule type" value="Genomic_DNA"/>
</dbReference>
<organism evidence="1 2">
    <name type="scientific">Galdieria yellowstonensis</name>
    <dbReference type="NCBI Taxonomy" id="3028027"/>
    <lineage>
        <taxon>Eukaryota</taxon>
        <taxon>Rhodophyta</taxon>
        <taxon>Bangiophyceae</taxon>
        <taxon>Galdieriales</taxon>
        <taxon>Galdieriaceae</taxon>
        <taxon>Galdieria</taxon>
    </lineage>
</organism>
<accession>A0AAV9I852</accession>